<proteinExistence type="predicted"/>
<dbReference type="PANTHER" id="PTHR31286:SF167">
    <property type="entry name" value="OS09G0268800 PROTEIN"/>
    <property type="match status" value="1"/>
</dbReference>
<dbReference type="InterPro" id="IPR040256">
    <property type="entry name" value="At4g02000-like"/>
</dbReference>
<dbReference type="PANTHER" id="PTHR31286">
    <property type="entry name" value="GLYCINE-RICH CELL WALL STRUCTURAL PROTEIN 1.8-LIKE"/>
    <property type="match status" value="1"/>
</dbReference>
<feature type="domain" description="Zinc knuckle CX2CX4HX4C" evidence="1">
    <location>
        <begin position="154"/>
        <end position="201"/>
    </location>
</feature>
<reference evidence="2" key="1">
    <citation type="submission" date="2018-11" db="EMBL/GenBank/DDBJ databases">
        <authorList>
            <person name="Grassa J C."/>
        </authorList>
    </citation>
    <scope>NUCLEOTIDE SEQUENCE [LARGE SCALE GENOMIC DNA]</scope>
</reference>
<sequence>MHKGTSSNRPSISLTDLEREVLELPTSDNLRDPGNDDITLFARVLSSKEINHKTFHIKMCGHWKGRYPVTISDHHIGLFMNHHIVLASPSAFQNVTVESLHYSPFWIQLHRLPFLSKSKAIAVWAGNIVGSFLEVDEESLNEGWGPFLCFQAMIDVSNPLLRGKIARIHDSRDEFWVEFRYERLPEFCFECGVIGHPFESCYMFLDNLYNGIEPSLSYGPELMGSPIPSSGYDRYRTNFGKGNAWPLMTRLAKKSFAAAVPKLTSRPPPHSFPLTDIESSTHTTTNINFGH</sequence>
<name>A0A803PSG2_CANSA</name>
<keyword evidence="3" id="KW-1185">Reference proteome</keyword>
<dbReference type="InterPro" id="IPR025836">
    <property type="entry name" value="Zn_knuckle_CX2CX4HX4C"/>
</dbReference>
<accession>A0A803PSG2</accession>
<reference evidence="2" key="2">
    <citation type="submission" date="2021-03" db="UniProtKB">
        <authorList>
            <consortium name="EnsemblPlants"/>
        </authorList>
    </citation>
    <scope>IDENTIFICATION</scope>
</reference>
<dbReference type="EnsemblPlants" id="evm.model.05.924">
    <property type="protein sequence ID" value="cds.evm.model.05.924"/>
    <property type="gene ID" value="evm.TU.05.924"/>
</dbReference>
<dbReference type="AlphaFoldDB" id="A0A803PSG2"/>
<dbReference type="Gramene" id="evm.model.05.924">
    <property type="protein sequence ID" value="cds.evm.model.05.924"/>
    <property type="gene ID" value="evm.TU.05.924"/>
</dbReference>
<dbReference type="Pfam" id="PF14392">
    <property type="entry name" value="zf-CCHC_4"/>
    <property type="match status" value="1"/>
</dbReference>
<organism evidence="2 3">
    <name type="scientific">Cannabis sativa</name>
    <name type="common">Hemp</name>
    <name type="synonym">Marijuana</name>
    <dbReference type="NCBI Taxonomy" id="3483"/>
    <lineage>
        <taxon>Eukaryota</taxon>
        <taxon>Viridiplantae</taxon>
        <taxon>Streptophyta</taxon>
        <taxon>Embryophyta</taxon>
        <taxon>Tracheophyta</taxon>
        <taxon>Spermatophyta</taxon>
        <taxon>Magnoliopsida</taxon>
        <taxon>eudicotyledons</taxon>
        <taxon>Gunneridae</taxon>
        <taxon>Pentapetalae</taxon>
        <taxon>rosids</taxon>
        <taxon>fabids</taxon>
        <taxon>Rosales</taxon>
        <taxon>Cannabaceae</taxon>
        <taxon>Cannabis</taxon>
    </lineage>
</organism>
<protein>
    <recommendedName>
        <fullName evidence="1">Zinc knuckle CX2CX4HX4C domain-containing protein</fullName>
    </recommendedName>
</protein>
<evidence type="ECO:0000259" key="1">
    <source>
        <dbReference type="Pfam" id="PF14392"/>
    </source>
</evidence>
<evidence type="ECO:0000313" key="3">
    <source>
        <dbReference type="Proteomes" id="UP000596661"/>
    </source>
</evidence>
<evidence type="ECO:0000313" key="2">
    <source>
        <dbReference type="EnsemblPlants" id="cds.evm.model.05.924"/>
    </source>
</evidence>
<dbReference type="Proteomes" id="UP000596661">
    <property type="component" value="Chromosome 5"/>
</dbReference>
<dbReference type="EMBL" id="UZAU01000474">
    <property type="status" value="NOT_ANNOTATED_CDS"/>
    <property type="molecule type" value="Genomic_DNA"/>
</dbReference>